<organism evidence="4 5">
    <name type="scientific">Hoeflea prorocentri</name>
    <dbReference type="NCBI Taxonomy" id="1922333"/>
    <lineage>
        <taxon>Bacteria</taxon>
        <taxon>Pseudomonadati</taxon>
        <taxon>Pseudomonadota</taxon>
        <taxon>Alphaproteobacteria</taxon>
        <taxon>Hyphomicrobiales</taxon>
        <taxon>Rhizobiaceae</taxon>
        <taxon>Hoeflea</taxon>
    </lineage>
</organism>
<feature type="domain" description="Extensin-like C-terminal" evidence="3">
    <location>
        <begin position="62"/>
        <end position="239"/>
    </location>
</feature>
<evidence type="ECO:0000256" key="1">
    <source>
        <dbReference type="SAM" id="MobiDB-lite"/>
    </source>
</evidence>
<accession>A0A9X3ZGI3</accession>
<protein>
    <submittedName>
        <fullName evidence="4">Extensin family protein</fullName>
    </submittedName>
</protein>
<dbReference type="InterPro" id="IPR009683">
    <property type="entry name" value="Extensin-like_C"/>
</dbReference>
<proteinExistence type="predicted"/>
<dbReference type="Proteomes" id="UP001151234">
    <property type="component" value="Unassembled WGS sequence"/>
</dbReference>
<evidence type="ECO:0000259" key="3">
    <source>
        <dbReference type="Pfam" id="PF06904"/>
    </source>
</evidence>
<dbReference type="AlphaFoldDB" id="A0A9X3ZGI3"/>
<comment type="caution">
    <text evidence="4">The sequence shown here is derived from an EMBL/GenBank/DDBJ whole genome shotgun (WGS) entry which is preliminary data.</text>
</comment>
<feature type="chain" id="PRO_5040731609" evidence="2">
    <location>
        <begin position="26"/>
        <end position="239"/>
    </location>
</feature>
<gene>
    <name evidence="4" type="ORF">OQ273_05705</name>
</gene>
<reference evidence="4" key="1">
    <citation type="submission" date="2022-11" db="EMBL/GenBank/DDBJ databases">
        <title>Draft genome sequence of Hoeflea poritis E7-10 and Hoeflea prorocentri PM5-8, separated from scleractinian coral Porites lutea and marine dinoflagellate.</title>
        <authorList>
            <person name="Zhang G."/>
            <person name="Wei Q."/>
            <person name="Cai L."/>
        </authorList>
    </citation>
    <scope>NUCLEOTIDE SEQUENCE</scope>
    <source>
        <strain evidence="4">PM5-8</strain>
    </source>
</reference>
<sequence>MPNSRRLRRAFLLFVSLLLASSVTGAGGQSVPVPKSKPSPQEIKPPVPKAAQRPGLPDEERTCRKRLEKAGVRFHPVKRIYGKNGCGIRYPVEVTRLPDNVRLSGRTVLSCPAAEALAGWSAKSAGPEARKRFGSDLVKIDQYASYDCRTRNSQKGSKLSEHAKGNAIDLGRFHMSDGTVVDVASRPKKGAPEQLFLKALRKSGCTFFTTVLGPGSDAFHDDHFHFDVAKRRSGYRYCK</sequence>
<keyword evidence="5" id="KW-1185">Reference proteome</keyword>
<evidence type="ECO:0000313" key="4">
    <source>
        <dbReference type="EMBL" id="MDA5398064.1"/>
    </source>
</evidence>
<dbReference type="RefSeq" id="WP_267989505.1">
    <property type="nucleotide sequence ID" value="NZ_JAPJZI010000001.1"/>
</dbReference>
<feature type="region of interest" description="Disordered" evidence="1">
    <location>
        <begin position="25"/>
        <end position="58"/>
    </location>
</feature>
<dbReference type="Pfam" id="PF06904">
    <property type="entry name" value="Extensin-like_C"/>
    <property type="match status" value="1"/>
</dbReference>
<evidence type="ECO:0000313" key="5">
    <source>
        <dbReference type="Proteomes" id="UP001151234"/>
    </source>
</evidence>
<feature type="compositionally biased region" description="Low complexity" evidence="1">
    <location>
        <begin position="30"/>
        <end position="40"/>
    </location>
</feature>
<keyword evidence="2" id="KW-0732">Signal</keyword>
<evidence type="ECO:0000256" key="2">
    <source>
        <dbReference type="SAM" id="SignalP"/>
    </source>
</evidence>
<dbReference type="EMBL" id="JAPJZI010000001">
    <property type="protein sequence ID" value="MDA5398064.1"/>
    <property type="molecule type" value="Genomic_DNA"/>
</dbReference>
<feature type="signal peptide" evidence="2">
    <location>
        <begin position="1"/>
        <end position="25"/>
    </location>
</feature>
<name>A0A9X3ZGI3_9HYPH</name>